<dbReference type="GO" id="GO:0003911">
    <property type="term" value="F:DNA ligase (NAD+) activity"/>
    <property type="evidence" value="ECO:0007669"/>
    <property type="project" value="InterPro"/>
</dbReference>
<name>X0W805_9ZZZZ</name>
<feature type="non-terminal residue" evidence="3">
    <location>
        <position position="179"/>
    </location>
</feature>
<dbReference type="Gene3D" id="3.30.470.30">
    <property type="entry name" value="DNA ligase/mRNA capping enzyme"/>
    <property type="match status" value="1"/>
</dbReference>
<dbReference type="Gene3D" id="1.10.287.610">
    <property type="entry name" value="Helix hairpin bin"/>
    <property type="match status" value="1"/>
</dbReference>
<sequence length="179" mass="20490">MESASGESDRHRKPSSGKASIFQAFHSTKKIQIVNDRSILDLTQASARIRELKKLIEYHNELYYNQDSPEIPDSLYDKLVQELISLEKKFPSLKDDSPIQRVGGRASDSLKKHAHSILMLSLSNVFIKEELFEFDRRIRRFSGMNSDEKIKYYVEPKLDGLAIELVYKNGKLSVAATRG</sequence>
<dbReference type="SMART" id="SM00532">
    <property type="entry name" value="LIGANc"/>
    <property type="match status" value="1"/>
</dbReference>
<gene>
    <name evidence="3" type="ORF">S01H1_55660</name>
</gene>
<reference evidence="3" key="1">
    <citation type="journal article" date="2014" name="Front. Microbiol.">
        <title>High frequency of phylogenetically diverse reductive dehalogenase-homologous genes in deep subseafloor sedimentary metagenomes.</title>
        <authorList>
            <person name="Kawai M."/>
            <person name="Futagami T."/>
            <person name="Toyoda A."/>
            <person name="Takaki Y."/>
            <person name="Nishi S."/>
            <person name="Hori S."/>
            <person name="Arai W."/>
            <person name="Tsubouchi T."/>
            <person name="Morono Y."/>
            <person name="Uchiyama I."/>
            <person name="Ito T."/>
            <person name="Fujiyama A."/>
            <person name="Inagaki F."/>
            <person name="Takami H."/>
        </authorList>
    </citation>
    <scope>NUCLEOTIDE SEQUENCE</scope>
    <source>
        <strain evidence="3">Expedition CK06-06</strain>
    </source>
</reference>
<dbReference type="EMBL" id="BARS01036193">
    <property type="protein sequence ID" value="GAG26725.1"/>
    <property type="molecule type" value="Genomic_DNA"/>
</dbReference>
<comment type="caution">
    <text evidence="3">The sequence shown here is derived from an EMBL/GenBank/DDBJ whole genome shotgun (WGS) entry which is preliminary data.</text>
</comment>
<dbReference type="InterPro" id="IPR013839">
    <property type="entry name" value="DNAligase_adenylation"/>
</dbReference>
<dbReference type="AlphaFoldDB" id="X0W805"/>
<evidence type="ECO:0000313" key="3">
    <source>
        <dbReference type="EMBL" id="GAG26725.1"/>
    </source>
</evidence>
<dbReference type="InterPro" id="IPR013840">
    <property type="entry name" value="DNAligase_N"/>
</dbReference>
<proteinExistence type="predicted"/>
<feature type="domain" description="NAD-dependent DNA ligase N-terminal" evidence="2">
    <location>
        <begin position="44"/>
        <end position="179"/>
    </location>
</feature>
<accession>X0W805</accession>
<dbReference type="Pfam" id="PF01653">
    <property type="entry name" value="DNA_ligase_aden"/>
    <property type="match status" value="1"/>
</dbReference>
<protein>
    <recommendedName>
        <fullName evidence="2">NAD-dependent DNA ligase N-terminal domain-containing protein</fullName>
    </recommendedName>
</protein>
<evidence type="ECO:0000256" key="1">
    <source>
        <dbReference type="SAM" id="MobiDB-lite"/>
    </source>
</evidence>
<evidence type="ECO:0000259" key="2">
    <source>
        <dbReference type="SMART" id="SM00532"/>
    </source>
</evidence>
<organism evidence="3">
    <name type="scientific">marine sediment metagenome</name>
    <dbReference type="NCBI Taxonomy" id="412755"/>
    <lineage>
        <taxon>unclassified sequences</taxon>
        <taxon>metagenomes</taxon>
        <taxon>ecological metagenomes</taxon>
    </lineage>
</organism>
<dbReference type="Pfam" id="PF22745">
    <property type="entry name" value="Nlig-Ia"/>
    <property type="match status" value="1"/>
</dbReference>
<feature type="region of interest" description="Disordered" evidence="1">
    <location>
        <begin position="1"/>
        <end position="21"/>
    </location>
</feature>
<dbReference type="SUPFAM" id="SSF56091">
    <property type="entry name" value="DNA ligase/mRNA capping enzyme, catalytic domain"/>
    <property type="match status" value="1"/>
</dbReference>